<dbReference type="FunFam" id="3.40.190.290:FF:000001">
    <property type="entry name" value="Transcriptional regulator, LysR family"/>
    <property type="match status" value="1"/>
</dbReference>
<dbReference type="GO" id="GO:0003700">
    <property type="term" value="F:DNA-binding transcription factor activity"/>
    <property type="evidence" value="ECO:0007669"/>
    <property type="project" value="InterPro"/>
</dbReference>
<dbReference type="InterPro" id="IPR058163">
    <property type="entry name" value="LysR-type_TF_proteobact-type"/>
</dbReference>
<evidence type="ECO:0000256" key="4">
    <source>
        <dbReference type="ARBA" id="ARBA00023163"/>
    </source>
</evidence>
<comment type="similarity">
    <text evidence="1">Belongs to the LysR transcriptional regulatory family.</text>
</comment>
<name>A0A318JM10_9NEIS</name>
<comment type="caution">
    <text evidence="6">The sequence shown here is derived from an EMBL/GenBank/DDBJ whole genome shotgun (WGS) entry which is preliminary data.</text>
</comment>
<dbReference type="SUPFAM" id="SSF46785">
    <property type="entry name" value="Winged helix' DNA-binding domain"/>
    <property type="match status" value="1"/>
</dbReference>
<dbReference type="RefSeq" id="WP_110312828.1">
    <property type="nucleotide sequence ID" value="NZ_QJKC01000001.1"/>
</dbReference>
<evidence type="ECO:0000313" key="6">
    <source>
        <dbReference type="EMBL" id="PXX51000.1"/>
    </source>
</evidence>
<evidence type="ECO:0000256" key="2">
    <source>
        <dbReference type="ARBA" id="ARBA00023015"/>
    </source>
</evidence>
<keyword evidence="3 6" id="KW-0238">DNA-binding</keyword>
<dbReference type="PROSITE" id="PS50931">
    <property type="entry name" value="HTH_LYSR"/>
    <property type="match status" value="1"/>
</dbReference>
<feature type="domain" description="HTH lysR-type" evidence="5">
    <location>
        <begin position="1"/>
        <end position="59"/>
    </location>
</feature>
<sequence length="302" mass="34067">MNAVSDLEFFLQLNQCGSMVATARQLGVTPPVISRRLQELEARLGIVLLRRTTRSLQLTEAGQLYLAEARRLLAEIAELEGRVRGDPNQPHGLLRVNASFGFGRRHIAPLLADFARQYPRLEVELQLSDRPPRRQEGFDVAIRFGQPPDARLHASLLLRNRRVLCAAPAYLAGRPPITQPRDLLRHDCIVIRENHDTHGSWVLQQGEREETVKVRGPLSSNDGETAVQWAMQGLGLVLRSWWDVGELLRSGQLQRVLPDWQSEPADIYALYPPAQPQQAKLRAWLEFLQAALQSQQALAVRS</sequence>
<dbReference type="FunFam" id="1.10.10.10:FF:000001">
    <property type="entry name" value="LysR family transcriptional regulator"/>
    <property type="match status" value="1"/>
</dbReference>
<gene>
    <name evidence="6" type="ORF">DFR38_10156</name>
</gene>
<keyword evidence="2" id="KW-0805">Transcription regulation</keyword>
<accession>A0A318JM10</accession>
<dbReference type="InterPro" id="IPR005119">
    <property type="entry name" value="LysR_subst-bd"/>
</dbReference>
<dbReference type="EMBL" id="QJKC01000001">
    <property type="protein sequence ID" value="PXX51000.1"/>
    <property type="molecule type" value="Genomic_DNA"/>
</dbReference>
<keyword evidence="7" id="KW-1185">Reference proteome</keyword>
<dbReference type="InterPro" id="IPR036390">
    <property type="entry name" value="WH_DNA-bd_sf"/>
</dbReference>
<dbReference type="Pfam" id="PF00126">
    <property type="entry name" value="HTH_1"/>
    <property type="match status" value="1"/>
</dbReference>
<proteinExistence type="inferred from homology"/>
<evidence type="ECO:0000256" key="1">
    <source>
        <dbReference type="ARBA" id="ARBA00009437"/>
    </source>
</evidence>
<dbReference type="SUPFAM" id="SSF53850">
    <property type="entry name" value="Periplasmic binding protein-like II"/>
    <property type="match status" value="1"/>
</dbReference>
<dbReference type="Gene3D" id="1.10.10.10">
    <property type="entry name" value="Winged helix-like DNA-binding domain superfamily/Winged helix DNA-binding domain"/>
    <property type="match status" value="1"/>
</dbReference>
<protein>
    <submittedName>
        <fullName evidence="6">DNA-binding transcriptional LysR family regulator</fullName>
    </submittedName>
</protein>
<dbReference type="GO" id="GO:0043565">
    <property type="term" value="F:sequence-specific DNA binding"/>
    <property type="evidence" value="ECO:0007669"/>
    <property type="project" value="TreeGrafter"/>
</dbReference>
<dbReference type="InterPro" id="IPR036388">
    <property type="entry name" value="WH-like_DNA-bd_sf"/>
</dbReference>
<dbReference type="GO" id="GO:0006351">
    <property type="term" value="P:DNA-templated transcription"/>
    <property type="evidence" value="ECO:0007669"/>
    <property type="project" value="TreeGrafter"/>
</dbReference>
<dbReference type="PANTHER" id="PTHR30537">
    <property type="entry name" value="HTH-TYPE TRANSCRIPTIONAL REGULATOR"/>
    <property type="match status" value="1"/>
</dbReference>
<dbReference type="CDD" id="cd08479">
    <property type="entry name" value="PBP2_CrgA_like_9"/>
    <property type="match status" value="1"/>
</dbReference>
<dbReference type="Pfam" id="PF03466">
    <property type="entry name" value="LysR_substrate"/>
    <property type="match status" value="1"/>
</dbReference>
<dbReference type="Gene3D" id="3.40.190.290">
    <property type="match status" value="1"/>
</dbReference>
<dbReference type="AlphaFoldDB" id="A0A318JM10"/>
<evidence type="ECO:0000259" key="5">
    <source>
        <dbReference type="PROSITE" id="PS50931"/>
    </source>
</evidence>
<evidence type="ECO:0000256" key="3">
    <source>
        <dbReference type="ARBA" id="ARBA00023125"/>
    </source>
</evidence>
<keyword evidence="4" id="KW-0804">Transcription</keyword>
<dbReference type="PANTHER" id="PTHR30537:SF5">
    <property type="entry name" value="HTH-TYPE TRANSCRIPTIONAL ACTIVATOR TTDR-RELATED"/>
    <property type="match status" value="1"/>
</dbReference>
<dbReference type="InterPro" id="IPR000847">
    <property type="entry name" value="LysR_HTH_N"/>
</dbReference>
<reference evidence="6 7" key="1">
    <citation type="submission" date="2018-05" db="EMBL/GenBank/DDBJ databases">
        <title>Genomic Encyclopedia of Type Strains, Phase IV (KMG-IV): sequencing the most valuable type-strain genomes for metagenomic binning, comparative biology and taxonomic classification.</title>
        <authorList>
            <person name="Goeker M."/>
        </authorList>
    </citation>
    <scope>NUCLEOTIDE SEQUENCE [LARGE SCALE GENOMIC DNA]</scope>
    <source>
        <strain evidence="6 7">DSM 25134</strain>
    </source>
</reference>
<dbReference type="Proteomes" id="UP000248395">
    <property type="component" value="Unassembled WGS sequence"/>
</dbReference>
<dbReference type="OrthoDB" id="9178040at2"/>
<evidence type="ECO:0000313" key="7">
    <source>
        <dbReference type="Proteomes" id="UP000248395"/>
    </source>
</evidence>
<organism evidence="6 7">
    <name type="scientific">Aquitalea magnusonii</name>
    <dbReference type="NCBI Taxonomy" id="332411"/>
    <lineage>
        <taxon>Bacteria</taxon>
        <taxon>Pseudomonadati</taxon>
        <taxon>Pseudomonadota</taxon>
        <taxon>Betaproteobacteria</taxon>
        <taxon>Neisseriales</taxon>
        <taxon>Chromobacteriaceae</taxon>
        <taxon>Aquitalea</taxon>
    </lineage>
</organism>